<evidence type="ECO:0000256" key="3">
    <source>
        <dbReference type="ARBA" id="ARBA00022676"/>
    </source>
</evidence>
<keyword evidence="4" id="KW-0808">Transferase</keyword>
<comment type="subcellular location">
    <subcellularLocation>
        <location evidence="1">Cell membrane</location>
        <topology evidence="1">Multi-pass membrane protein</topology>
    </subcellularLocation>
</comment>
<keyword evidence="3" id="KW-0328">Glycosyltransferase</keyword>
<evidence type="ECO:0000313" key="10">
    <source>
        <dbReference type="EMBL" id="SVA50329.1"/>
    </source>
</evidence>
<reference evidence="10" key="1">
    <citation type="submission" date="2018-05" db="EMBL/GenBank/DDBJ databases">
        <authorList>
            <person name="Lanie J.A."/>
            <person name="Ng W.-L."/>
            <person name="Kazmierczak K.M."/>
            <person name="Andrzejewski T.M."/>
            <person name="Davidsen T.M."/>
            <person name="Wayne K.J."/>
            <person name="Tettelin H."/>
            <person name="Glass J.I."/>
            <person name="Rusch D."/>
            <person name="Podicherti R."/>
            <person name="Tsui H.-C.T."/>
            <person name="Winkler M.E."/>
        </authorList>
    </citation>
    <scope>NUCLEOTIDE SEQUENCE</scope>
</reference>
<dbReference type="Pfam" id="PF13231">
    <property type="entry name" value="PMT_2"/>
    <property type="match status" value="1"/>
</dbReference>
<feature type="domain" description="Glycosyltransferase RgtA/B/C/D-like" evidence="9">
    <location>
        <begin position="40"/>
        <end position="203"/>
    </location>
</feature>
<feature type="transmembrane region" description="Helical" evidence="8">
    <location>
        <begin position="319"/>
        <end position="341"/>
    </location>
</feature>
<evidence type="ECO:0000256" key="8">
    <source>
        <dbReference type="SAM" id="Phobius"/>
    </source>
</evidence>
<dbReference type="EMBL" id="UINC01011398">
    <property type="protein sequence ID" value="SVA50329.1"/>
    <property type="molecule type" value="Genomic_DNA"/>
</dbReference>
<name>A0A381WCT5_9ZZZZ</name>
<feature type="transmembrane region" description="Helical" evidence="8">
    <location>
        <begin position="94"/>
        <end position="122"/>
    </location>
</feature>
<feature type="transmembrane region" description="Helical" evidence="8">
    <location>
        <begin position="265"/>
        <end position="284"/>
    </location>
</feature>
<evidence type="ECO:0000259" key="9">
    <source>
        <dbReference type="Pfam" id="PF13231"/>
    </source>
</evidence>
<feature type="transmembrane region" description="Helical" evidence="8">
    <location>
        <begin position="290"/>
        <end position="307"/>
    </location>
</feature>
<evidence type="ECO:0000256" key="5">
    <source>
        <dbReference type="ARBA" id="ARBA00022692"/>
    </source>
</evidence>
<dbReference type="PANTHER" id="PTHR33908:SF11">
    <property type="entry name" value="MEMBRANE PROTEIN"/>
    <property type="match status" value="1"/>
</dbReference>
<gene>
    <name evidence="10" type="ORF">METZ01_LOCUS103183</name>
</gene>
<keyword evidence="6 8" id="KW-1133">Transmembrane helix</keyword>
<sequence>MCGIVLLIKIFAVYNTNFDLFGDEAQYWIWSKSPDLGYYSKPPLLAWLITFITLIFGDSFETLKLISVSMYVFTSIAVYLIFKQLYQDKKEAILAGLTFYLVPAVTVSSFLISTDILLIFFWSISLYFLLKIRKEPSIINFVLLGIFVGLSFLSKYAAVYFILSIIFILFVDLKLKKIFLEKFISVIIFLFSLSVVLLPNIIWNIQSGWVTLVHTSDNISLNSINVNLIRGLEFILIQALMLGPILFVYFFLTYKKIKLTFETKFLLTFCVPVLIIILIESILVRANANWAAVALISLFIFFFHHTYMLSKNIIKINMFVNFVFGVLFFGLIANTSSLNIFNRINGISSFSSYLEKTHMTNKNILVVSDRLLFSNLKYIFKYTDIEMFSPHAPHTKITSQPHLSSPLLPTINKNFILIGHPGQLKYLENKFNVLKVDSKKVVFKNTPIEIYEVVF</sequence>
<feature type="transmembrane region" description="Helical" evidence="8">
    <location>
        <begin position="142"/>
        <end position="171"/>
    </location>
</feature>
<proteinExistence type="predicted"/>
<feature type="transmembrane region" description="Helical" evidence="8">
    <location>
        <begin position="183"/>
        <end position="203"/>
    </location>
</feature>
<feature type="transmembrane region" description="Helical" evidence="8">
    <location>
        <begin position="63"/>
        <end position="82"/>
    </location>
</feature>
<protein>
    <recommendedName>
        <fullName evidence="9">Glycosyltransferase RgtA/B/C/D-like domain-containing protein</fullName>
    </recommendedName>
</protein>
<accession>A0A381WCT5</accession>
<keyword evidence="5 8" id="KW-0812">Transmembrane</keyword>
<evidence type="ECO:0000256" key="6">
    <source>
        <dbReference type="ARBA" id="ARBA00022989"/>
    </source>
</evidence>
<dbReference type="GO" id="GO:0016763">
    <property type="term" value="F:pentosyltransferase activity"/>
    <property type="evidence" value="ECO:0007669"/>
    <property type="project" value="TreeGrafter"/>
</dbReference>
<dbReference type="GO" id="GO:0008610">
    <property type="term" value="P:lipid biosynthetic process"/>
    <property type="evidence" value="ECO:0007669"/>
    <property type="project" value="UniProtKB-ARBA"/>
</dbReference>
<keyword evidence="7 8" id="KW-0472">Membrane</keyword>
<organism evidence="10">
    <name type="scientific">marine metagenome</name>
    <dbReference type="NCBI Taxonomy" id="408172"/>
    <lineage>
        <taxon>unclassified sequences</taxon>
        <taxon>metagenomes</taxon>
        <taxon>ecological metagenomes</taxon>
    </lineage>
</organism>
<dbReference type="PANTHER" id="PTHR33908">
    <property type="entry name" value="MANNOSYLTRANSFERASE YKCB-RELATED"/>
    <property type="match status" value="1"/>
</dbReference>
<evidence type="ECO:0000256" key="4">
    <source>
        <dbReference type="ARBA" id="ARBA00022679"/>
    </source>
</evidence>
<evidence type="ECO:0000256" key="1">
    <source>
        <dbReference type="ARBA" id="ARBA00004651"/>
    </source>
</evidence>
<dbReference type="InterPro" id="IPR038731">
    <property type="entry name" value="RgtA/B/C-like"/>
</dbReference>
<dbReference type="AlphaFoldDB" id="A0A381WCT5"/>
<dbReference type="GO" id="GO:0005886">
    <property type="term" value="C:plasma membrane"/>
    <property type="evidence" value="ECO:0007669"/>
    <property type="project" value="UniProtKB-SubCell"/>
</dbReference>
<evidence type="ECO:0000256" key="2">
    <source>
        <dbReference type="ARBA" id="ARBA00022475"/>
    </source>
</evidence>
<dbReference type="InterPro" id="IPR050297">
    <property type="entry name" value="LipidA_mod_glycosyltrf_83"/>
</dbReference>
<keyword evidence="2" id="KW-1003">Cell membrane</keyword>
<feature type="transmembrane region" description="Helical" evidence="8">
    <location>
        <begin position="38"/>
        <end position="57"/>
    </location>
</feature>
<evidence type="ECO:0000256" key="7">
    <source>
        <dbReference type="ARBA" id="ARBA00023136"/>
    </source>
</evidence>
<feature type="transmembrane region" description="Helical" evidence="8">
    <location>
        <begin position="234"/>
        <end position="253"/>
    </location>
</feature>